<proteinExistence type="predicted"/>
<dbReference type="Pfam" id="PF14084">
    <property type="entry name" value="DUF4264"/>
    <property type="match status" value="1"/>
</dbReference>
<dbReference type="EMBL" id="FOOX01000005">
    <property type="protein sequence ID" value="SFG45540.1"/>
    <property type="molecule type" value="Genomic_DNA"/>
</dbReference>
<sequence length="62" mass="7379">MGNEDFKQDKLIPIAQRSFASYEEMYRIVDFLNKTLKEKYNIMFGLTKNNKDGSMVITIYEF</sequence>
<keyword evidence="2" id="KW-1185">Reference proteome</keyword>
<evidence type="ECO:0000313" key="1">
    <source>
        <dbReference type="EMBL" id="SFG45540.1"/>
    </source>
</evidence>
<protein>
    <recommendedName>
        <fullName evidence="3">DUF4264 domain-containing protein</fullName>
    </recommendedName>
</protein>
<organism evidence="1 2">
    <name type="scientific">Desulfotruncus arcticus DSM 17038</name>
    <dbReference type="NCBI Taxonomy" id="1121424"/>
    <lineage>
        <taxon>Bacteria</taxon>
        <taxon>Bacillati</taxon>
        <taxon>Bacillota</taxon>
        <taxon>Clostridia</taxon>
        <taxon>Eubacteriales</taxon>
        <taxon>Desulfallaceae</taxon>
        <taxon>Desulfotruncus</taxon>
    </lineage>
</organism>
<reference evidence="2" key="1">
    <citation type="submission" date="2016-10" db="EMBL/GenBank/DDBJ databases">
        <authorList>
            <person name="Varghese N."/>
            <person name="Submissions S."/>
        </authorList>
    </citation>
    <scope>NUCLEOTIDE SEQUENCE [LARGE SCALE GENOMIC DNA]</scope>
    <source>
        <strain evidence="2">DSM 17038</strain>
    </source>
</reference>
<evidence type="ECO:0008006" key="3">
    <source>
        <dbReference type="Google" id="ProtNLM"/>
    </source>
</evidence>
<gene>
    <name evidence="1" type="ORF">SAMN05660649_01678</name>
</gene>
<name>A0A1I2RYH7_9FIRM</name>
<dbReference type="AlphaFoldDB" id="A0A1I2RYH7"/>
<accession>A0A1I2RYH7</accession>
<dbReference type="OrthoDB" id="2382360at2"/>
<dbReference type="Proteomes" id="UP000199337">
    <property type="component" value="Unassembled WGS sequence"/>
</dbReference>
<evidence type="ECO:0000313" key="2">
    <source>
        <dbReference type="Proteomes" id="UP000199337"/>
    </source>
</evidence>
<dbReference type="InterPro" id="IPR012190">
    <property type="entry name" value="UCP036698"/>
</dbReference>
<dbReference type="STRING" id="341036.SAMN05660649_01678"/>
<dbReference type="RefSeq" id="WP_092470589.1">
    <property type="nucleotide sequence ID" value="NZ_FOOX01000005.1"/>
</dbReference>